<keyword evidence="2" id="KW-1185">Reference proteome</keyword>
<sequence>MAISQERREQAFRDAVSVPSFIEQAQVNQNTLQRNFAAFELSAEERSYFDNLQDPVDVLVLAHDWCGDVVANLPLFGRIAQDTGKLNVHVLPRDPHNTDIAAAYPYRDGKSHIPTYIFFDKNGEELGVFIERPDEITELLGEWKEAFWNEHPEWDGRGKAISALEDDVKKPLLSYLKEQRGEVREQEKTAIVNVLKQIIGEASR</sequence>
<dbReference type="Proteomes" id="UP001596044">
    <property type="component" value="Unassembled WGS sequence"/>
</dbReference>
<accession>A0ABW0K8L6</accession>
<proteinExistence type="predicted"/>
<dbReference type="Gene3D" id="3.40.30.10">
    <property type="entry name" value="Glutaredoxin"/>
    <property type="match status" value="1"/>
</dbReference>
<dbReference type="RefSeq" id="WP_270879725.1">
    <property type="nucleotide sequence ID" value="NZ_JAQFVF010000026.1"/>
</dbReference>
<evidence type="ECO:0000313" key="1">
    <source>
        <dbReference type="EMBL" id="MFC5449331.1"/>
    </source>
</evidence>
<evidence type="ECO:0000313" key="2">
    <source>
        <dbReference type="Proteomes" id="UP001596044"/>
    </source>
</evidence>
<gene>
    <name evidence="1" type="ORF">ACFPOG_13770</name>
</gene>
<name>A0ABW0K8L6_9BACL</name>
<protein>
    <submittedName>
        <fullName evidence="1">Thioredoxin family protein</fullName>
    </submittedName>
</protein>
<dbReference type="Pfam" id="PF14595">
    <property type="entry name" value="Thioredoxin_9"/>
    <property type="match status" value="1"/>
</dbReference>
<comment type="caution">
    <text evidence="1">The sequence shown here is derived from an EMBL/GenBank/DDBJ whole genome shotgun (WGS) entry which is preliminary data.</text>
</comment>
<reference evidence="2" key="1">
    <citation type="journal article" date="2019" name="Int. J. Syst. Evol. Microbiol.">
        <title>The Global Catalogue of Microorganisms (GCM) 10K type strain sequencing project: providing services to taxonomists for standard genome sequencing and annotation.</title>
        <authorList>
            <consortium name="The Broad Institute Genomics Platform"/>
            <consortium name="The Broad Institute Genome Sequencing Center for Infectious Disease"/>
            <person name="Wu L."/>
            <person name="Ma J."/>
        </authorList>
    </citation>
    <scope>NUCLEOTIDE SEQUENCE [LARGE SCALE GENOMIC DNA]</scope>
    <source>
        <strain evidence="2">KACC 11904</strain>
    </source>
</reference>
<dbReference type="EMBL" id="JBHSMJ010000018">
    <property type="protein sequence ID" value="MFC5449331.1"/>
    <property type="molecule type" value="Genomic_DNA"/>
</dbReference>
<dbReference type="InterPro" id="IPR036249">
    <property type="entry name" value="Thioredoxin-like_sf"/>
</dbReference>
<organism evidence="1 2">
    <name type="scientific">Paenibacillus aestuarii</name>
    <dbReference type="NCBI Taxonomy" id="516965"/>
    <lineage>
        <taxon>Bacteria</taxon>
        <taxon>Bacillati</taxon>
        <taxon>Bacillota</taxon>
        <taxon>Bacilli</taxon>
        <taxon>Bacillales</taxon>
        <taxon>Paenibacillaceae</taxon>
        <taxon>Paenibacillus</taxon>
    </lineage>
</organism>
<dbReference type="SUPFAM" id="SSF52833">
    <property type="entry name" value="Thioredoxin-like"/>
    <property type="match status" value="1"/>
</dbReference>